<sequence length="379" mass="42966">MTIDRPVPPGLQRYWNSPVAQFAQMECNDFEPWEKERHSIFSELLFGLIYDKWNGNKYGPLGDYGNWRSGQLIGKCDGEGVSIYEGGTYLGHNIAALAVDREGRVIDFDFNHNAVFDSTVEHAESRLVRRLFALNQIYDPWYALEREAPALRAEILHAERPRQRRSVFATAASDRSVPLRTGSYPMIQNDAVPQAPQEYSTLLKDVTIYTSLESCAQCSGIMCLASVKDVVYLQWDQGQFLIGNMMRKATAGQGAGFVSPRPIRGDEFGFQYFNDLNRLSEEFSRNVKYEPFYEGVDRITGQDIRITSGSVTSFLCTDEARNVFSRAHADLMNRSHAEFPDAKPADVPNAFTNEQVLIQARDYLSWVKMLNNRGAAHRV</sequence>
<dbReference type="SUPFAM" id="SSF53927">
    <property type="entry name" value="Cytidine deaminase-like"/>
    <property type="match status" value="1"/>
</dbReference>
<protein>
    <submittedName>
        <fullName evidence="1">Uncharacterized protein</fullName>
    </submittedName>
</protein>
<gene>
    <name evidence="1" type="ORF">GLP40_28380</name>
</gene>
<dbReference type="AlphaFoldDB" id="A0A6I3L8U6"/>
<dbReference type="GO" id="GO:0003824">
    <property type="term" value="F:catalytic activity"/>
    <property type="evidence" value="ECO:0007669"/>
    <property type="project" value="InterPro"/>
</dbReference>
<dbReference type="Proteomes" id="UP000432464">
    <property type="component" value="Unassembled WGS sequence"/>
</dbReference>
<organism evidence="1 2">
    <name type="scientific">Nocardia aurantiaca</name>
    <dbReference type="NCBI Taxonomy" id="2675850"/>
    <lineage>
        <taxon>Bacteria</taxon>
        <taxon>Bacillati</taxon>
        <taxon>Actinomycetota</taxon>
        <taxon>Actinomycetes</taxon>
        <taxon>Mycobacteriales</taxon>
        <taxon>Nocardiaceae</taxon>
        <taxon>Nocardia</taxon>
    </lineage>
</organism>
<dbReference type="InterPro" id="IPR016193">
    <property type="entry name" value="Cytidine_deaminase-like"/>
</dbReference>
<evidence type="ECO:0000313" key="2">
    <source>
        <dbReference type="Proteomes" id="UP000432464"/>
    </source>
</evidence>
<proteinExistence type="predicted"/>
<dbReference type="Gene3D" id="3.40.140.10">
    <property type="entry name" value="Cytidine Deaminase, domain 2"/>
    <property type="match status" value="1"/>
</dbReference>
<reference evidence="1 2" key="1">
    <citation type="submission" date="2019-11" db="EMBL/GenBank/DDBJ databases">
        <title>Nocardia sp. nov. CT2-14 isolated from soil.</title>
        <authorList>
            <person name="Kanchanasin P."/>
            <person name="Tanasupawat S."/>
            <person name="Yuki M."/>
            <person name="Kudo T."/>
        </authorList>
    </citation>
    <scope>NUCLEOTIDE SEQUENCE [LARGE SCALE GENOMIC DNA]</scope>
    <source>
        <strain evidence="1 2">CT2-14</strain>
    </source>
</reference>
<keyword evidence="2" id="KW-1185">Reference proteome</keyword>
<accession>A0A6I3L8U6</accession>
<dbReference type="RefSeq" id="WP_154791099.1">
    <property type="nucleotide sequence ID" value="NZ_WMBB01000016.1"/>
</dbReference>
<name>A0A6I3L8U6_9NOCA</name>
<evidence type="ECO:0000313" key="1">
    <source>
        <dbReference type="EMBL" id="MTE16666.1"/>
    </source>
</evidence>
<dbReference type="EMBL" id="WMBB01000016">
    <property type="protein sequence ID" value="MTE16666.1"/>
    <property type="molecule type" value="Genomic_DNA"/>
</dbReference>
<comment type="caution">
    <text evidence="1">The sequence shown here is derived from an EMBL/GenBank/DDBJ whole genome shotgun (WGS) entry which is preliminary data.</text>
</comment>